<dbReference type="Pfam" id="PF00126">
    <property type="entry name" value="HTH_1"/>
    <property type="match status" value="1"/>
</dbReference>
<dbReference type="EMBL" id="LSGP01000026">
    <property type="protein sequence ID" value="KYZ74971.1"/>
    <property type="molecule type" value="Genomic_DNA"/>
</dbReference>
<sequence length="294" mass="34301">MDIVGIETFLSVIQNRTLTQASVQMHVSQSTVSKRLRILEEQLGIKLIIRNKGVSQIELTEKGEGFIPIAEQWMRIWRETQQLSSGSEPDFLQIGAVDSISNYVLIPAYKALYEASPPIHFQVRIQRSIELYNLVDMKEIDVGFAFLQIHRPNVKVEPYFSEPMVVIRLSQPGLKNGTVVDPLSLDPAYELYYDHGPVYQLWHDRFWDLRRRPRASFHTCLSILNMLYDRRQWSIMPLSFARSANVTGDYLINILDDTYVRTCFKLTHQYPRRSAEKSLQLFEQYVTQFRPILE</sequence>
<dbReference type="SUPFAM" id="SSF46785">
    <property type="entry name" value="Winged helix' DNA-binding domain"/>
    <property type="match status" value="1"/>
</dbReference>
<proteinExistence type="inferred from homology"/>
<organism evidence="6 7">
    <name type="scientific">Anaerosporomusa subterranea</name>
    <dbReference type="NCBI Taxonomy" id="1794912"/>
    <lineage>
        <taxon>Bacteria</taxon>
        <taxon>Bacillati</taxon>
        <taxon>Bacillota</taxon>
        <taxon>Negativicutes</taxon>
        <taxon>Acetonemataceae</taxon>
        <taxon>Anaerosporomusa</taxon>
    </lineage>
</organism>
<comment type="similarity">
    <text evidence="1">Belongs to the LysR transcriptional regulatory family.</text>
</comment>
<dbReference type="GO" id="GO:0003700">
    <property type="term" value="F:DNA-binding transcription factor activity"/>
    <property type="evidence" value="ECO:0007669"/>
    <property type="project" value="InterPro"/>
</dbReference>
<evidence type="ECO:0000313" key="7">
    <source>
        <dbReference type="Proteomes" id="UP000076268"/>
    </source>
</evidence>
<keyword evidence="4" id="KW-0804">Transcription</keyword>
<dbReference type="SUPFAM" id="SSF53850">
    <property type="entry name" value="Periplasmic binding protein-like II"/>
    <property type="match status" value="1"/>
</dbReference>
<gene>
    <name evidence="6" type="ORF">AXX12_15440</name>
</gene>
<protein>
    <recommendedName>
        <fullName evidence="5">HTH lysR-type domain-containing protein</fullName>
    </recommendedName>
</protein>
<dbReference type="OrthoDB" id="1684752at2"/>
<dbReference type="InterPro" id="IPR000847">
    <property type="entry name" value="LysR_HTH_N"/>
</dbReference>
<comment type="caution">
    <text evidence="6">The sequence shown here is derived from an EMBL/GenBank/DDBJ whole genome shotgun (WGS) entry which is preliminary data.</text>
</comment>
<dbReference type="PROSITE" id="PS50931">
    <property type="entry name" value="HTH_LYSR"/>
    <property type="match status" value="1"/>
</dbReference>
<evidence type="ECO:0000259" key="5">
    <source>
        <dbReference type="PROSITE" id="PS50931"/>
    </source>
</evidence>
<evidence type="ECO:0000256" key="2">
    <source>
        <dbReference type="ARBA" id="ARBA00023015"/>
    </source>
</evidence>
<dbReference type="Gene3D" id="1.10.10.10">
    <property type="entry name" value="Winged helix-like DNA-binding domain superfamily/Winged helix DNA-binding domain"/>
    <property type="match status" value="1"/>
</dbReference>
<accession>A0A154BM46</accession>
<keyword evidence="2" id="KW-0805">Transcription regulation</keyword>
<dbReference type="Proteomes" id="UP000076268">
    <property type="component" value="Unassembled WGS sequence"/>
</dbReference>
<dbReference type="PRINTS" id="PR00039">
    <property type="entry name" value="HTHLYSR"/>
</dbReference>
<dbReference type="InterPro" id="IPR005119">
    <property type="entry name" value="LysR_subst-bd"/>
</dbReference>
<dbReference type="InterPro" id="IPR036390">
    <property type="entry name" value="WH_DNA-bd_sf"/>
</dbReference>
<name>A0A154BM46_ANASB</name>
<dbReference type="PANTHER" id="PTHR30346:SF28">
    <property type="entry name" value="HTH-TYPE TRANSCRIPTIONAL REGULATOR CYNR"/>
    <property type="match status" value="1"/>
</dbReference>
<reference evidence="6 7" key="1">
    <citation type="submission" date="2016-02" db="EMBL/GenBank/DDBJ databases">
        <title>Anaerosporomusa subterraneum gen. nov., sp. nov., a spore-forming obligate anaerobe isolated from saprolite.</title>
        <authorList>
            <person name="Choi J.K."/>
            <person name="Shah M."/>
            <person name="Yee N."/>
        </authorList>
    </citation>
    <scope>NUCLEOTIDE SEQUENCE [LARGE SCALE GENOMIC DNA]</scope>
    <source>
        <strain evidence="6 7">RU4</strain>
    </source>
</reference>
<evidence type="ECO:0000256" key="3">
    <source>
        <dbReference type="ARBA" id="ARBA00023125"/>
    </source>
</evidence>
<feature type="domain" description="HTH lysR-type" evidence="5">
    <location>
        <begin position="1"/>
        <end position="60"/>
    </location>
</feature>
<dbReference type="PANTHER" id="PTHR30346">
    <property type="entry name" value="TRANSCRIPTIONAL DUAL REGULATOR HCAR-RELATED"/>
    <property type="match status" value="1"/>
</dbReference>
<dbReference type="RefSeq" id="WP_066245492.1">
    <property type="nucleotide sequence ID" value="NZ_LSGP01000026.1"/>
</dbReference>
<keyword evidence="3" id="KW-0238">DNA-binding</keyword>
<dbReference type="Gene3D" id="3.40.190.290">
    <property type="match status" value="1"/>
</dbReference>
<dbReference type="Pfam" id="PF03466">
    <property type="entry name" value="LysR_substrate"/>
    <property type="match status" value="1"/>
</dbReference>
<evidence type="ECO:0000256" key="4">
    <source>
        <dbReference type="ARBA" id="ARBA00023163"/>
    </source>
</evidence>
<dbReference type="GO" id="GO:0003677">
    <property type="term" value="F:DNA binding"/>
    <property type="evidence" value="ECO:0007669"/>
    <property type="project" value="UniProtKB-KW"/>
</dbReference>
<evidence type="ECO:0000313" key="6">
    <source>
        <dbReference type="EMBL" id="KYZ74971.1"/>
    </source>
</evidence>
<dbReference type="AlphaFoldDB" id="A0A154BM46"/>
<dbReference type="STRING" id="1794912.AXX12_15440"/>
<dbReference type="InterPro" id="IPR036388">
    <property type="entry name" value="WH-like_DNA-bd_sf"/>
</dbReference>
<keyword evidence="7" id="KW-1185">Reference proteome</keyword>
<dbReference type="GO" id="GO:0032993">
    <property type="term" value="C:protein-DNA complex"/>
    <property type="evidence" value="ECO:0007669"/>
    <property type="project" value="TreeGrafter"/>
</dbReference>
<evidence type="ECO:0000256" key="1">
    <source>
        <dbReference type="ARBA" id="ARBA00009437"/>
    </source>
</evidence>
<dbReference type="CDD" id="cd05466">
    <property type="entry name" value="PBP2_LTTR_substrate"/>
    <property type="match status" value="1"/>
</dbReference>